<dbReference type="Proteomes" id="UP000320300">
    <property type="component" value="Unassembled WGS sequence"/>
</dbReference>
<reference evidence="1 2" key="1">
    <citation type="submission" date="2017-05" db="EMBL/GenBank/DDBJ databases">
        <authorList>
            <person name="Varghese N."/>
            <person name="Submissions S."/>
        </authorList>
    </citation>
    <scope>NUCLEOTIDE SEQUENCE [LARGE SCALE GENOMIC DNA]</scope>
    <source>
        <strain evidence="1 2">DSM 19036</strain>
    </source>
</reference>
<organism evidence="1 2">
    <name type="scientific">Pedobacter westerhofensis</name>
    <dbReference type="NCBI Taxonomy" id="425512"/>
    <lineage>
        <taxon>Bacteria</taxon>
        <taxon>Pseudomonadati</taxon>
        <taxon>Bacteroidota</taxon>
        <taxon>Sphingobacteriia</taxon>
        <taxon>Sphingobacteriales</taxon>
        <taxon>Sphingobacteriaceae</taxon>
        <taxon>Pedobacter</taxon>
    </lineage>
</organism>
<accession>A0A521E6B7</accession>
<dbReference type="AlphaFoldDB" id="A0A521E6B7"/>
<dbReference type="EMBL" id="FXTN01000007">
    <property type="protein sequence ID" value="SMO79447.1"/>
    <property type="molecule type" value="Genomic_DNA"/>
</dbReference>
<proteinExistence type="predicted"/>
<protein>
    <submittedName>
        <fullName evidence="1">Uncharacterized protein</fullName>
    </submittedName>
</protein>
<evidence type="ECO:0000313" key="2">
    <source>
        <dbReference type="Proteomes" id="UP000320300"/>
    </source>
</evidence>
<gene>
    <name evidence="1" type="ORF">SAMN06265348_10784</name>
</gene>
<evidence type="ECO:0000313" key="1">
    <source>
        <dbReference type="EMBL" id="SMO79447.1"/>
    </source>
</evidence>
<sequence length="106" mass="12140">MCKPTVIARKGNIAVTQCVNCKMINIWNKGVLISFTFSQFSSFVDVTNDLDFDDYLESSPDGTEIVVLATPYPDISLVFTREEWYNFFSALAEATYMQEIYRMVHS</sequence>
<name>A0A521E6B7_9SPHI</name>
<keyword evidence="2" id="KW-1185">Reference proteome</keyword>